<sequence>MDQTHNEFISLVNQLAESERDNFIRLFEQLVRHTHAHFESEGQLMELYRFPAIREHMDEHQRVLGELDRFAEKVARGSLAMGRDYVTNHLPGWFDLHARTMDSALAAHLKLHGNR</sequence>
<dbReference type="InterPro" id="IPR012312">
    <property type="entry name" value="Hemerythrin-like"/>
</dbReference>
<dbReference type="InterPro" id="IPR035938">
    <property type="entry name" value="Hemerythrin-like_sf"/>
</dbReference>
<dbReference type="GO" id="GO:0046872">
    <property type="term" value="F:metal ion binding"/>
    <property type="evidence" value="ECO:0007669"/>
    <property type="project" value="UniProtKB-KW"/>
</dbReference>
<dbReference type="KEGG" id="seds:AAY24_16600"/>
<evidence type="ECO:0000256" key="2">
    <source>
        <dbReference type="ARBA" id="ARBA00022723"/>
    </source>
</evidence>
<comment type="similarity">
    <text evidence="1">Belongs to the hemerythrin family.</text>
</comment>
<evidence type="ECO:0000313" key="5">
    <source>
        <dbReference type="EMBL" id="AKH22348.1"/>
    </source>
</evidence>
<name>A0A0F7K5X4_9GAMM</name>
<keyword evidence="2" id="KW-0479">Metal-binding</keyword>
<dbReference type="SUPFAM" id="SSF47188">
    <property type="entry name" value="Hemerythrin-like"/>
    <property type="match status" value="1"/>
</dbReference>
<dbReference type="Proteomes" id="UP000034410">
    <property type="component" value="Chromosome"/>
</dbReference>
<dbReference type="CDD" id="cd12107">
    <property type="entry name" value="Hemerythrin"/>
    <property type="match status" value="1"/>
</dbReference>
<keyword evidence="3" id="KW-0408">Iron</keyword>
<keyword evidence="6" id="KW-1185">Reference proteome</keyword>
<feature type="domain" description="Hemerythrin-like" evidence="4">
    <location>
        <begin position="1"/>
        <end position="106"/>
    </location>
</feature>
<evidence type="ECO:0000259" key="4">
    <source>
        <dbReference type="Pfam" id="PF01814"/>
    </source>
</evidence>
<accession>A0A0F7K5X4</accession>
<dbReference type="Gene3D" id="1.20.120.50">
    <property type="entry name" value="Hemerythrin-like"/>
    <property type="match status" value="1"/>
</dbReference>
<dbReference type="InterPro" id="IPR012827">
    <property type="entry name" value="Hemerythrin_metal-bd"/>
</dbReference>
<evidence type="ECO:0000313" key="6">
    <source>
        <dbReference type="Proteomes" id="UP000034410"/>
    </source>
</evidence>
<dbReference type="EMBL" id="CP011412">
    <property type="protein sequence ID" value="AKH22348.1"/>
    <property type="molecule type" value="Genomic_DNA"/>
</dbReference>
<protein>
    <recommendedName>
        <fullName evidence="4">Hemerythrin-like domain-containing protein</fullName>
    </recommendedName>
</protein>
<dbReference type="Pfam" id="PF01814">
    <property type="entry name" value="Hemerythrin"/>
    <property type="match status" value="1"/>
</dbReference>
<dbReference type="OrthoDB" id="5296936at2"/>
<evidence type="ECO:0000256" key="1">
    <source>
        <dbReference type="ARBA" id="ARBA00010587"/>
    </source>
</evidence>
<reference evidence="5 6" key="1">
    <citation type="journal article" date="2015" name="Genome Announc.">
        <title>Complete Genome Sequence of Sedimenticola thiotaurini Strain SIP-G1, a Polyphosphate- and Polyhydroxyalkanoate-Accumulating Sulfur-Oxidizing Gammaproteobacterium Isolated from Salt Marsh Sediments.</title>
        <authorList>
            <person name="Flood B.E."/>
            <person name="Jones D.S."/>
            <person name="Bailey J.V."/>
        </authorList>
    </citation>
    <scope>NUCLEOTIDE SEQUENCE [LARGE SCALE GENOMIC DNA]</scope>
    <source>
        <strain evidence="5 6">SIP-G1</strain>
    </source>
</reference>
<organism evidence="5 6">
    <name type="scientific">Sedimenticola thiotaurini</name>
    <dbReference type="NCBI Taxonomy" id="1543721"/>
    <lineage>
        <taxon>Bacteria</taxon>
        <taxon>Pseudomonadati</taxon>
        <taxon>Pseudomonadota</taxon>
        <taxon>Gammaproteobacteria</taxon>
        <taxon>Chromatiales</taxon>
        <taxon>Sedimenticolaceae</taxon>
        <taxon>Sedimenticola</taxon>
    </lineage>
</organism>
<dbReference type="NCBIfam" id="TIGR02481">
    <property type="entry name" value="hemeryth_dom"/>
    <property type="match status" value="1"/>
</dbReference>
<gene>
    <name evidence="5" type="ORF">AAY24_16600</name>
</gene>
<evidence type="ECO:0000256" key="3">
    <source>
        <dbReference type="ARBA" id="ARBA00023004"/>
    </source>
</evidence>
<dbReference type="AlphaFoldDB" id="A0A0F7K5X4"/>
<proteinExistence type="inferred from homology"/>